<proteinExistence type="predicted"/>
<reference evidence="2" key="1">
    <citation type="submission" date="2019-04" db="EMBL/GenBank/DDBJ databases">
        <title>Draft genome sequence of Pseudonocardiaceae bacterium SL3-2-4.</title>
        <authorList>
            <person name="Ningsih F."/>
            <person name="Yokota A."/>
            <person name="Sakai Y."/>
            <person name="Nanatani K."/>
            <person name="Yabe S."/>
            <person name="Oetari A."/>
            <person name="Sjamsuridzal W."/>
        </authorList>
    </citation>
    <scope>NUCLEOTIDE SEQUENCE [LARGE SCALE GENOMIC DNA]</scope>
    <source>
        <strain evidence="2">SL3-2-4</strain>
    </source>
</reference>
<comment type="caution">
    <text evidence="1">The sequence shown here is derived from an EMBL/GenBank/DDBJ whole genome shotgun (WGS) entry which is preliminary data.</text>
</comment>
<dbReference type="AlphaFoldDB" id="A0A4D4J591"/>
<name>A0A4D4J591_9PSEU</name>
<organism evidence="1 2">
    <name type="scientific">Gandjariella thermophila</name>
    <dbReference type="NCBI Taxonomy" id="1931992"/>
    <lineage>
        <taxon>Bacteria</taxon>
        <taxon>Bacillati</taxon>
        <taxon>Actinomycetota</taxon>
        <taxon>Actinomycetes</taxon>
        <taxon>Pseudonocardiales</taxon>
        <taxon>Pseudonocardiaceae</taxon>
        <taxon>Gandjariella</taxon>
    </lineage>
</organism>
<accession>A0A4D4J591</accession>
<evidence type="ECO:0000313" key="1">
    <source>
        <dbReference type="EMBL" id="GDY29147.1"/>
    </source>
</evidence>
<dbReference type="RefSeq" id="WP_137812301.1">
    <property type="nucleotide sequence ID" value="NZ_BJFL01000002.1"/>
</dbReference>
<gene>
    <name evidence="1" type="ORF">GTS_07800</name>
</gene>
<evidence type="ECO:0000313" key="2">
    <source>
        <dbReference type="Proteomes" id="UP000298860"/>
    </source>
</evidence>
<sequence length="127" mass="13992">MDPCLVAEVRRQGHKIRPQGVVRIGRNVDGHIRWLEKDIPNAGVGHIMNPKRVDEFARVGVAESDIVDLVFHAATHGTPIGISGKDRTVFETVYRGRRQRVAVTISSNGFIVGANPVSPDRKLKPLP</sequence>
<dbReference type="EMBL" id="BJFL01000002">
    <property type="protein sequence ID" value="GDY29147.1"/>
    <property type="molecule type" value="Genomic_DNA"/>
</dbReference>
<dbReference type="Proteomes" id="UP000298860">
    <property type="component" value="Unassembled WGS sequence"/>
</dbReference>
<protein>
    <submittedName>
        <fullName evidence="1">Uncharacterized protein</fullName>
    </submittedName>
</protein>
<dbReference type="OrthoDB" id="4499611at2"/>
<keyword evidence="2" id="KW-1185">Reference proteome</keyword>